<dbReference type="RefSeq" id="XP_062682112.1">
    <property type="nucleotide sequence ID" value="XM_062829125.1"/>
</dbReference>
<dbReference type="Proteomes" id="UP001278500">
    <property type="component" value="Unassembled WGS sequence"/>
</dbReference>
<name>A0AAE0MS02_9PEZI</name>
<dbReference type="GeneID" id="87866279"/>
<comment type="caution">
    <text evidence="1">The sequence shown here is derived from an EMBL/GenBank/DDBJ whole genome shotgun (WGS) entry which is preliminary data.</text>
</comment>
<evidence type="ECO:0000313" key="1">
    <source>
        <dbReference type="EMBL" id="KAK3345499.1"/>
    </source>
</evidence>
<dbReference type="EMBL" id="JAUEPP010000004">
    <property type="protein sequence ID" value="KAK3345499.1"/>
    <property type="molecule type" value="Genomic_DNA"/>
</dbReference>
<gene>
    <name evidence="1" type="ORF">B0H65DRAFT_539773</name>
</gene>
<dbReference type="AlphaFoldDB" id="A0AAE0MS02"/>
<proteinExistence type="predicted"/>
<protein>
    <submittedName>
        <fullName evidence="1">Uncharacterized protein</fullName>
    </submittedName>
</protein>
<sequence length="220" mass="24501">MSHKTSRLTSTWTSSTARWHDVLFPVIRTRSGDGSVQFHPGWTTQTIHRQKAGLTSESPRVVLPLYGVEGSMMTPETGELCEYCAASDFEPMRLLTLQGLQALTHGKDLLAESSFSYDSYEGVIQYSRPGLGRDQRFGKQSRIDSSAASCPLCQAISSLVRTSGLYTAHREFFDGDPDFSLSIYCNPVDRPAIEIPKCARNNTTLRELEAETYLRYSKSG</sequence>
<organism evidence="1 2">
    <name type="scientific">Neurospora tetraspora</name>
    <dbReference type="NCBI Taxonomy" id="94610"/>
    <lineage>
        <taxon>Eukaryota</taxon>
        <taxon>Fungi</taxon>
        <taxon>Dikarya</taxon>
        <taxon>Ascomycota</taxon>
        <taxon>Pezizomycotina</taxon>
        <taxon>Sordariomycetes</taxon>
        <taxon>Sordariomycetidae</taxon>
        <taxon>Sordariales</taxon>
        <taxon>Sordariaceae</taxon>
        <taxon>Neurospora</taxon>
    </lineage>
</organism>
<evidence type="ECO:0000313" key="2">
    <source>
        <dbReference type="Proteomes" id="UP001278500"/>
    </source>
</evidence>
<reference evidence="1" key="1">
    <citation type="journal article" date="2023" name="Mol. Phylogenet. Evol.">
        <title>Genome-scale phylogeny and comparative genomics of the fungal order Sordariales.</title>
        <authorList>
            <person name="Hensen N."/>
            <person name="Bonometti L."/>
            <person name="Westerberg I."/>
            <person name="Brannstrom I.O."/>
            <person name="Guillou S."/>
            <person name="Cros-Aarteil S."/>
            <person name="Calhoun S."/>
            <person name="Haridas S."/>
            <person name="Kuo A."/>
            <person name="Mondo S."/>
            <person name="Pangilinan J."/>
            <person name="Riley R."/>
            <person name="LaButti K."/>
            <person name="Andreopoulos B."/>
            <person name="Lipzen A."/>
            <person name="Chen C."/>
            <person name="Yan M."/>
            <person name="Daum C."/>
            <person name="Ng V."/>
            <person name="Clum A."/>
            <person name="Steindorff A."/>
            <person name="Ohm R.A."/>
            <person name="Martin F."/>
            <person name="Silar P."/>
            <person name="Natvig D.O."/>
            <person name="Lalanne C."/>
            <person name="Gautier V."/>
            <person name="Ament-Velasquez S.L."/>
            <person name="Kruys A."/>
            <person name="Hutchinson M.I."/>
            <person name="Powell A.J."/>
            <person name="Barry K."/>
            <person name="Miller A.N."/>
            <person name="Grigoriev I.V."/>
            <person name="Debuchy R."/>
            <person name="Gladieux P."/>
            <person name="Hiltunen Thoren M."/>
            <person name="Johannesson H."/>
        </authorList>
    </citation>
    <scope>NUCLEOTIDE SEQUENCE</scope>
    <source>
        <strain evidence="1">CBS 560.94</strain>
    </source>
</reference>
<reference evidence="1" key="2">
    <citation type="submission" date="2023-06" db="EMBL/GenBank/DDBJ databases">
        <authorList>
            <consortium name="Lawrence Berkeley National Laboratory"/>
            <person name="Haridas S."/>
            <person name="Hensen N."/>
            <person name="Bonometti L."/>
            <person name="Westerberg I."/>
            <person name="Brannstrom I.O."/>
            <person name="Guillou S."/>
            <person name="Cros-Aarteil S."/>
            <person name="Calhoun S."/>
            <person name="Kuo A."/>
            <person name="Mondo S."/>
            <person name="Pangilinan J."/>
            <person name="Riley R."/>
            <person name="Labutti K."/>
            <person name="Andreopoulos B."/>
            <person name="Lipzen A."/>
            <person name="Chen C."/>
            <person name="Yanf M."/>
            <person name="Daum C."/>
            <person name="Ng V."/>
            <person name="Clum A."/>
            <person name="Steindorff A."/>
            <person name="Ohm R."/>
            <person name="Martin F."/>
            <person name="Silar P."/>
            <person name="Natvig D."/>
            <person name="Lalanne C."/>
            <person name="Gautier V."/>
            <person name="Ament-Velasquez S.L."/>
            <person name="Kruys A."/>
            <person name="Hutchinson M.I."/>
            <person name="Powell A.J."/>
            <person name="Barry K."/>
            <person name="Miller A.N."/>
            <person name="Grigoriev I.V."/>
            <person name="Debuchy R."/>
            <person name="Gladieux P."/>
            <person name="Thoren M.H."/>
            <person name="Johannesson H."/>
        </authorList>
    </citation>
    <scope>NUCLEOTIDE SEQUENCE</scope>
    <source>
        <strain evidence="1">CBS 560.94</strain>
    </source>
</reference>
<accession>A0AAE0MS02</accession>
<keyword evidence="2" id="KW-1185">Reference proteome</keyword>